<evidence type="ECO:0000256" key="5">
    <source>
        <dbReference type="ARBA" id="ARBA00022989"/>
    </source>
</evidence>
<dbReference type="GO" id="GO:0015184">
    <property type="term" value="F:L-cystine transmembrane transporter activity"/>
    <property type="evidence" value="ECO:0007669"/>
    <property type="project" value="TreeGrafter"/>
</dbReference>
<reference evidence="8 9" key="1">
    <citation type="submission" date="2015-11" db="EMBL/GenBank/DDBJ databases">
        <title>Genomic analysis of 38 Legionella species identifies large and diverse effector repertoires.</title>
        <authorList>
            <person name="Burstein D."/>
            <person name="Amaro F."/>
            <person name="Zusman T."/>
            <person name="Lifshitz Z."/>
            <person name="Cohen O."/>
            <person name="Gilbert J.A."/>
            <person name="Pupko T."/>
            <person name="Shuman H.A."/>
            <person name="Segal G."/>
        </authorList>
    </citation>
    <scope>NUCLEOTIDE SEQUENCE [LARGE SCALE GENOMIC DNA]</scope>
    <source>
        <strain evidence="8 9">WIGA</strain>
    </source>
</reference>
<dbReference type="Proteomes" id="UP000054695">
    <property type="component" value="Unassembled WGS sequence"/>
</dbReference>
<dbReference type="EMBL" id="LNXU01000032">
    <property type="protein sequence ID" value="KTC71015.1"/>
    <property type="molecule type" value="Genomic_DNA"/>
</dbReference>
<dbReference type="PANTHER" id="PTHR42865:SF5">
    <property type="entry name" value="L-CYSTINE TRANSPORTER TCYP"/>
    <property type="match status" value="1"/>
</dbReference>
<dbReference type="STRING" id="447.Lboz_2592"/>
<comment type="subcellular location">
    <subcellularLocation>
        <location evidence="1">Membrane</location>
        <topology evidence="1">Multi-pass membrane protein</topology>
    </subcellularLocation>
</comment>
<feature type="transmembrane region" description="Helical" evidence="7">
    <location>
        <begin position="148"/>
        <end position="166"/>
    </location>
</feature>
<evidence type="ECO:0000256" key="3">
    <source>
        <dbReference type="ARBA" id="ARBA00022448"/>
    </source>
</evidence>
<dbReference type="Gene3D" id="1.10.3860.10">
    <property type="entry name" value="Sodium:dicarboxylate symporter"/>
    <property type="match status" value="1"/>
</dbReference>
<dbReference type="GO" id="GO:0015293">
    <property type="term" value="F:symporter activity"/>
    <property type="evidence" value="ECO:0007669"/>
    <property type="project" value="InterPro"/>
</dbReference>
<dbReference type="InterPro" id="IPR036458">
    <property type="entry name" value="Na:dicarbo_symporter_sf"/>
</dbReference>
<dbReference type="InterPro" id="IPR001991">
    <property type="entry name" value="Na-dicarboxylate_symporter"/>
</dbReference>
<feature type="transmembrane region" description="Helical" evidence="7">
    <location>
        <begin position="363"/>
        <end position="380"/>
    </location>
</feature>
<evidence type="ECO:0000313" key="8">
    <source>
        <dbReference type="EMBL" id="KTC71015.1"/>
    </source>
</evidence>
<keyword evidence="5 7" id="KW-1133">Transmembrane helix</keyword>
<dbReference type="Pfam" id="PF00375">
    <property type="entry name" value="SDF"/>
    <property type="match status" value="1"/>
</dbReference>
<feature type="transmembrane region" description="Helical" evidence="7">
    <location>
        <begin position="331"/>
        <end position="357"/>
    </location>
</feature>
<feature type="transmembrane region" description="Helical" evidence="7">
    <location>
        <begin position="187"/>
        <end position="211"/>
    </location>
</feature>
<name>A0A0W0RIY4_LEGBO</name>
<keyword evidence="4 7" id="KW-0812">Transmembrane</keyword>
<dbReference type="AlphaFoldDB" id="A0A0W0RIY4"/>
<dbReference type="SUPFAM" id="SSF118215">
    <property type="entry name" value="Proton glutamate symport protein"/>
    <property type="match status" value="1"/>
</dbReference>
<keyword evidence="9" id="KW-1185">Reference proteome</keyword>
<accession>A0A0W0RIY4</accession>
<feature type="transmembrane region" description="Helical" evidence="7">
    <location>
        <begin position="86"/>
        <end position="105"/>
    </location>
</feature>
<evidence type="ECO:0000256" key="7">
    <source>
        <dbReference type="SAM" id="Phobius"/>
    </source>
</evidence>
<evidence type="ECO:0000256" key="4">
    <source>
        <dbReference type="ARBA" id="ARBA00022692"/>
    </source>
</evidence>
<sequence>MCAAHQQKKFIFSTPLIYALMIGLGIVSGMSNIVVLKETGLLISDLFIKLFKCISLPIISLSIIVTLANYKTDGFMKKIWQRTIKYTFSTTIVAAVISCLLYILIQPSSVQVDLDAHTVKSASSLGYLGYLANIIPTNLLSPFLEQQVMGVLFLSIIIGIAVRQIPDEESRETITRFFRGAHGMFLVMTRWIITVIPLGLFGFITSTVVQLRSGMDIKGIGEYLLIVVLANLVQGFVVLPLWLKKNKIQPFAAMRSMLPALSVAFFSKSSVGTLPVTMNTIEKNLQVKPSVSRFVLPLCTSINMNGCAAFIFATVIYLMQNHGMPISYGTMVLWVFVATVAAIGNAGVPMGCFFLSISLLSSMNVPIVLMGVILPFYGLIDMLETALNVWSDACVTKIVNDKAIAEEQGELKPRKVSAFEPELG</sequence>
<comment type="caution">
    <text evidence="8">The sequence shown here is derived from an EMBL/GenBank/DDBJ whole genome shotgun (WGS) entry which is preliminary data.</text>
</comment>
<dbReference type="PANTHER" id="PTHR42865">
    <property type="entry name" value="PROTON/GLUTAMATE-ASPARTATE SYMPORTER"/>
    <property type="match status" value="1"/>
</dbReference>
<keyword evidence="6 7" id="KW-0472">Membrane</keyword>
<organism evidence="8 9">
    <name type="scientific">Legionella bozemanae</name>
    <name type="common">Fluoribacter bozemanae</name>
    <dbReference type="NCBI Taxonomy" id="447"/>
    <lineage>
        <taxon>Bacteria</taxon>
        <taxon>Pseudomonadati</taxon>
        <taxon>Pseudomonadota</taxon>
        <taxon>Gammaproteobacteria</taxon>
        <taxon>Legionellales</taxon>
        <taxon>Legionellaceae</taxon>
        <taxon>Legionella</taxon>
    </lineage>
</organism>
<dbReference type="PRINTS" id="PR00173">
    <property type="entry name" value="EDTRNSPORT"/>
</dbReference>
<keyword evidence="3" id="KW-0813">Transport</keyword>
<evidence type="ECO:0000256" key="2">
    <source>
        <dbReference type="ARBA" id="ARBA00006148"/>
    </source>
</evidence>
<feature type="transmembrane region" description="Helical" evidence="7">
    <location>
        <begin position="223"/>
        <end position="243"/>
    </location>
</feature>
<evidence type="ECO:0000256" key="1">
    <source>
        <dbReference type="ARBA" id="ARBA00004141"/>
    </source>
</evidence>
<feature type="transmembrane region" description="Helical" evidence="7">
    <location>
        <begin position="12"/>
        <end position="34"/>
    </location>
</feature>
<comment type="similarity">
    <text evidence="2">Belongs to the dicarboxylate/amino acid:cation symporter (DAACS) (TC 2.A.23) family.</text>
</comment>
<proteinExistence type="inferred from homology"/>
<dbReference type="RefSeq" id="WP_058460196.1">
    <property type="nucleotide sequence ID" value="NZ_CAAAIY010000005.1"/>
</dbReference>
<gene>
    <name evidence="8" type="ORF">Lboz_2592</name>
</gene>
<feature type="transmembrane region" description="Helical" evidence="7">
    <location>
        <begin position="294"/>
        <end position="319"/>
    </location>
</feature>
<evidence type="ECO:0000256" key="6">
    <source>
        <dbReference type="ARBA" id="ARBA00023136"/>
    </source>
</evidence>
<dbReference type="PATRIC" id="fig|447.4.peg.2753"/>
<evidence type="ECO:0000313" key="9">
    <source>
        <dbReference type="Proteomes" id="UP000054695"/>
    </source>
</evidence>
<dbReference type="OrthoDB" id="9766690at2"/>
<protein>
    <submittedName>
        <fullName evidence="8">Amino acid transporter</fullName>
    </submittedName>
</protein>
<feature type="transmembrane region" description="Helical" evidence="7">
    <location>
        <begin position="46"/>
        <end position="65"/>
    </location>
</feature>
<dbReference type="GO" id="GO:0005886">
    <property type="term" value="C:plasma membrane"/>
    <property type="evidence" value="ECO:0007669"/>
    <property type="project" value="TreeGrafter"/>
</dbReference>